<dbReference type="EMBL" id="FPBK01000001">
    <property type="protein sequence ID" value="SFU32479.1"/>
    <property type="molecule type" value="Genomic_DNA"/>
</dbReference>
<protein>
    <submittedName>
        <fullName evidence="10">Lipoprotein-releasing system permease protein</fullName>
    </submittedName>
</protein>
<feature type="domain" description="MacB-like periplasmic core" evidence="9">
    <location>
        <begin position="28"/>
        <end position="246"/>
    </location>
</feature>
<dbReference type="InterPro" id="IPR051447">
    <property type="entry name" value="Lipoprotein-release_system"/>
</dbReference>
<dbReference type="Pfam" id="PF12704">
    <property type="entry name" value="MacB_PCD"/>
    <property type="match status" value="1"/>
</dbReference>
<proteinExistence type="inferred from homology"/>
<evidence type="ECO:0000313" key="10">
    <source>
        <dbReference type="EMBL" id="SFU32479.1"/>
    </source>
</evidence>
<evidence type="ECO:0000256" key="3">
    <source>
        <dbReference type="ARBA" id="ARBA00022475"/>
    </source>
</evidence>
<feature type="transmembrane region" description="Helical" evidence="7">
    <location>
        <begin position="25"/>
        <end position="50"/>
    </location>
</feature>
<comment type="subcellular location">
    <subcellularLocation>
        <location evidence="1">Cell membrane</location>
        <topology evidence="1">Multi-pass membrane protein</topology>
    </subcellularLocation>
</comment>
<keyword evidence="10" id="KW-0449">Lipoprotein</keyword>
<reference evidence="10 11" key="1">
    <citation type="submission" date="2016-10" db="EMBL/GenBank/DDBJ databases">
        <authorList>
            <person name="de Groot N.N."/>
        </authorList>
    </citation>
    <scope>NUCLEOTIDE SEQUENCE [LARGE SCALE GENOMIC DNA]</scope>
    <source>
        <strain evidence="10 11">CGMCC 1.12333</strain>
    </source>
</reference>
<evidence type="ECO:0000313" key="11">
    <source>
        <dbReference type="Proteomes" id="UP000199138"/>
    </source>
</evidence>
<keyword evidence="3" id="KW-1003">Cell membrane</keyword>
<evidence type="ECO:0000256" key="4">
    <source>
        <dbReference type="ARBA" id="ARBA00022692"/>
    </source>
</evidence>
<evidence type="ECO:0000256" key="6">
    <source>
        <dbReference type="ARBA" id="ARBA00023136"/>
    </source>
</evidence>
<dbReference type="InterPro" id="IPR025857">
    <property type="entry name" value="MacB_PCD"/>
</dbReference>
<sequence>MNFEFYIAKRIATAKGNKNSISSSIIKIAIVAIAISLVMMLVAIATGFGLQNKIREKVAAFNGHIQIFNYDANQSDVSVNPVSIHQDFYPNFTQIPNVKHIQAVAGKGGIIRTEETFEGIIAKGVGQDYDWKYMQDFLVEGTLPDYSAGRNEDILMSRYMANRLEVGVDDEVNAFFLKNDGSDIPNQMKLHIVGLYDSNFQDFDASYILMDIRHIQRMNKWNEDEVGGFEVLVNDFDEIQETANEIYNMTPSTLNSQSILEKYPFIFEWISYFDFNVILIIGIMILVGGINMITALLVLVLERTPMIGTLKAMGNTSWSIRKIFLYNAAYLISIGIFWGNFIGIGLLLLQQKFGFVKLDATNYYVTQAPVYLNPIQIIILNVGVLLVCTLMLILPSFIITRISPVKAMKFN</sequence>
<dbReference type="Pfam" id="PF02687">
    <property type="entry name" value="FtsX"/>
    <property type="match status" value="1"/>
</dbReference>
<dbReference type="RefSeq" id="WP_093023074.1">
    <property type="nucleotide sequence ID" value="NZ_FPBK01000001.1"/>
</dbReference>
<evidence type="ECO:0000259" key="9">
    <source>
        <dbReference type="Pfam" id="PF12704"/>
    </source>
</evidence>
<evidence type="ECO:0000256" key="1">
    <source>
        <dbReference type="ARBA" id="ARBA00004651"/>
    </source>
</evidence>
<keyword evidence="11" id="KW-1185">Reference proteome</keyword>
<dbReference type="OrthoDB" id="1522670at2"/>
<dbReference type="GO" id="GO:0044874">
    <property type="term" value="P:lipoprotein localization to outer membrane"/>
    <property type="evidence" value="ECO:0007669"/>
    <property type="project" value="TreeGrafter"/>
</dbReference>
<keyword evidence="4 7" id="KW-0812">Transmembrane</keyword>
<feature type="domain" description="ABC3 transporter permease C-terminal" evidence="8">
    <location>
        <begin position="279"/>
        <end position="404"/>
    </location>
</feature>
<dbReference type="PANTHER" id="PTHR30489:SF0">
    <property type="entry name" value="LIPOPROTEIN-RELEASING SYSTEM TRANSMEMBRANE PROTEIN LOLE"/>
    <property type="match status" value="1"/>
</dbReference>
<dbReference type="STRING" id="1224947.SAMN05216480_101739"/>
<evidence type="ECO:0000256" key="7">
    <source>
        <dbReference type="SAM" id="Phobius"/>
    </source>
</evidence>
<feature type="transmembrane region" description="Helical" evidence="7">
    <location>
        <begin position="277"/>
        <end position="302"/>
    </location>
</feature>
<feature type="transmembrane region" description="Helical" evidence="7">
    <location>
        <begin position="323"/>
        <end position="349"/>
    </location>
</feature>
<dbReference type="Proteomes" id="UP000199138">
    <property type="component" value="Unassembled WGS sequence"/>
</dbReference>
<accession>A0A1I7F8M4</accession>
<gene>
    <name evidence="10" type="ORF">SAMN05216480_101739</name>
</gene>
<dbReference type="InterPro" id="IPR003838">
    <property type="entry name" value="ABC3_permease_C"/>
</dbReference>
<organism evidence="10 11">
    <name type="scientific">Pustulibacterium marinum</name>
    <dbReference type="NCBI Taxonomy" id="1224947"/>
    <lineage>
        <taxon>Bacteria</taxon>
        <taxon>Pseudomonadati</taxon>
        <taxon>Bacteroidota</taxon>
        <taxon>Flavobacteriia</taxon>
        <taxon>Flavobacteriales</taxon>
        <taxon>Flavobacteriaceae</taxon>
        <taxon>Pustulibacterium</taxon>
    </lineage>
</organism>
<dbReference type="AlphaFoldDB" id="A0A1I7F8M4"/>
<dbReference type="GO" id="GO:0098797">
    <property type="term" value="C:plasma membrane protein complex"/>
    <property type="evidence" value="ECO:0007669"/>
    <property type="project" value="TreeGrafter"/>
</dbReference>
<keyword evidence="6 7" id="KW-0472">Membrane</keyword>
<evidence type="ECO:0000256" key="2">
    <source>
        <dbReference type="ARBA" id="ARBA00005236"/>
    </source>
</evidence>
<dbReference type="PANTHER" id="PTHR30489">
    <property type="entry name" value="LIPOPROTEIN-RELEASING SYSTEM TRANSMEMBRANE PROTEIN LOLE"/>
    <property type="match status" value="1"/>
</dbReference>
<feature type="transmembrane region" description="Helical" evidence="7">
    <location>
        <begin position="375"/>
        <end position="399"/>
    </location>
</feature>
<evidence type="ECO:0000259" key="8">
    <source>
        <dbReference type="Pfam" id="PF02687"/>
    </source>
</evidence>
<comment type="similarity">
    <text evidence="2">Belongs to the ABC-4 integral membrane protein family. LolC/E subfamily.</text>
</comment>
<evidence type="ECO:0000256" key="5">
    <source>
        <dbReference type="ARBA" id="ARBA00022989"/>
    </source>
</evidence>
<name>A0A1I7F8M4_9FLAO</name>
<keyword evidence="5 7" id="KW-1133">Transmembrane helix</keyword>